<feature type="domain" description="ABM" evidence="2">
    <location>
        <begin position="136"/>
        <end position="192"/>
    </location>
</feature>
<dbReference type="EMBL" id="CP036290">
    <property type="protein sequence ID" value="QDU83707.1"/>
    <property type="molecule type" value="Genomic_DNA"/>
</dbReference>
<dbReference type="AlphaFoldDB" id="A0A518CWV2"/>
<dbReference type="PANTHER" id="PTHR37811">
    <property type="entry name" value="BLL5343 PROTEIN"/>
    <property type="match status" value="1"/>
</dbReference>
<sequence>MASMKNERAAVPSADALGREAAVEPARHSGKKAARPAGRERAGELHGRRSNERTHADASDELDELGAGADGADAGALDARASDGPTANAAAHANAPVDAAVDTAATAALEPGPPRVEPPYWAVIFVSKLRDPAPGYERAAQAMFELVSDQPGYLGVEMARDANGLGITISYWRAPEDFERWRDHAQHAATRELGRERWYEHYELRWARVERQVSWSDAPLRDAHSDEARGATRAGSDADAPA</sequence>
<feature type="compositionally biased region" description="Basic and acidic residues" evidence="1">
    <location>
        <begin position="17"/>
        <end position="27"/>
    </location>
</feature>
<feature type="compositionally biased region" description="Low complexity" evidence="1">
    <location>
        <begin position="65"/>
        <end position="94"/>
    </location>
</feature>
<gene>
    <name evidence="3" type="ORF">Pla163_08080</name>
</gene>
<dbReference type="PANTHER" id="PTHR37811:SF2">
    <property type="entry name" value="ABM DOMAIN-CONTAINING PROTEIN"/>
    <property type="match status" value="1"/>
</dbReference>
<feature type="region of interest" description="Disordered" evidence="1">
    <location>
        <begin position="217"/>
        <end position="242"/>
    </location>
</feature>
<name>A0A518CWV2_9BACT</name>
<dbReference type="Pfam" id="PF03992">
    <property type="entry name" value="ABM"/>
    <property type="match status" value="1"/>
</dbReference>
<evidence type="ECO:0000256" key="1">
    <source>
        <dbReference type="SAM" id="MobiDB-lite"/>
    </source>
</evidence>
<dbReference type="InterPro" id="IPR011008">
    <property type="entry name" value="Dimeric_a/b-barrel"/>
</dbReference>
<accession>A0A518CWV2</accession>
<dbReference type="InterPro" id="IPR052936">
    <property type="entry name" value="Jasmonate_Hydroxylase-like"/>
</dbReference>
<dbReference type="SUPFAM" id="SSF54909">
    <property type="entry name" value="Dimeric alpha+beta barrel"/>
    <property type="match status" value="1"/>
</dbReference>
<feature type="compositionally biased region" description="Basic and acidic residues" evidence="1">
    <location>
        <begin position="37"/>
        <end position="58"/>
    </location>
</feature>
<evidence type="ECO:0000313" key="3">
    <source>
        <dbReference type="EMBL" id="QDU83707.1"/>
    </source>
</evidence>
<reference evidence="3 4" key="1">
    <citation type="submission" date="2019-02" db="EMBL/GenBank/DDBJ databases">
        <title>Deep-cultivation of Planctomycetes and their phenomic and genomic characterization uncovers novel biology.</title>
        <authorList>
            <person name="Wiegand S."/>
            <person name="Jogler M."/>
            <person name="Boedeker C."/>
            <person name="Pinto D."/>
            <person name="Vollmers J."/>
            <person name="Rivas-Marin E."/>
            <person name="Kohn T."/>
            <person name="Peeters S.H."/>
            <person name="Heuer A."/>
            <person name="Rast P."/>
            <person name="Oberbeckmann S."/>
            <person name="Bunk B."/>
            <person name="Jeske O."/>
            <person name="Meyerdierks A."/>
            <person name="Storesund J.E."/>
            <person name="Kallscheuer N."/>
            <person name="Luecker S."/>
            <person name="Lage O.M."/>
            <person name="Pohl T."/>
            <person name="Merkel B.J."/>
            <person name="Hornburger P."/>
            <person name="Mueller R.-W."/>
            <person name="Bruemmer F."/>
            <person name="Labrenz M."/>
            <person name="Spormann A.M."/>
            <person name="Op den Camp H."/>
            <person name="Overmann J."/>
            <person name="Amann R."/>
            <person name="Jetten M.S.M."/>
            <person name="Mascher T."/>
            <person name="Medema M.H."/>
            <person name="Devos D.P."/>
            <person name="Kaster A.-K."/>
            <person name="Ovreas L."/>
            <person name="Rohde M."/>
            <person name="Galperin M.Y."/>
            <person name="Jogler C."/>
        </authorList>
    </citation>
    <scope>NUCLEOTIDE SEQUENCE [LARGE SCALE GENOMIC DNA]</scope>
    <source>
        <strain evidence="3 4">Pla163</strain>
    </source>
</reference>
<dbReference type="Proteomes" id="UP000319342">
    <property type="component" value="Chromosome"/>
</dbReference>
<organism evidence="3 4">
    <name type="scientific">Rohdeia mirabilis</name>
    <dbReference type="NCBI Taxonomy" id="2528008"/>
    <lineage>
        <taxon>Bacteria</taxon>
        <taxon>Pseudomonadati</taxon>
        <taxon>Planctomycetota</taxon>
        <taxon>Planctomycetia</taxon>
        <taxon>Planctomycetia incertae sedis</taxon>
        <taxon>Rohdeia</taxon>
    </lineage>
</organism>
<dbReference type="InterPro" id="IPR007138">
    <property type="entry name" value="ABM_dom"/>
</dbReference>
<evidence type="ECO:0000313" key="4">
    <source>
        <dbReference type="Proteomes" id="UP000319342"/>
    </source>
</evidence>
<protein>
    <recommendedName>
        <fullName evidence="2">ABM domain-containing protein</fullName>
    </recommendedName>
</protein>
<evidence type="ECO:0000259" key="2">
    <source>
        <dbReference type="Pfam" id="PF03992"/>
    </source>
</evidence>
<dbReference type="Gene3D" id="3.30.70.100">
    <property type="match status" value="1"/>
</dbReference>
<keyword evidence="4" id="KW-1185">Reference proteome</keyword>
<feature type="compositionally biased region" description="Basic and acidic residues" evidence="1">
    <location>
        <begin position="219"/>
        <end position="230"/>
    </location>
</feature>
<proteinExistence type="predicted"/>
<feature type="region of interest" description="Disordered" evidence="1">
    <location>
        <begin position="1"/>
        <end position="94"/>
    </location>
</feature>